<proteinExistence type="predicted"/>
<evidence type="ECO:0000313" key="3">
    <source>
        <dbReference type="EMBL" id="HJC48667.1"/>
    </source>
</evidence>
<comment type="caution">
    <text evidence="3">The sequence shown here is derived from an EMBL/GenBank/DDBJ whole genome shotgun (WGS) entry which is preliminary data.</text>
</comment>
<feature type="domain" description="DUF1653" evidence="2">
    <location>
        <begin position="13"/>
        <end position="76"/>
    </location>
</feature>
<dbReference type="InterPro" id="IPR023387">
    <property type="entry name" value="DUF1653-like_dom"/>
</dbReference>
<organism evidence="3 4">
    <name type="scientific">Candidatus Lachnoclostridium pullistercoris</name>
    <dbReference type="NCBI Taxonomy" id="2838632"/>
    <lineage>
        <taxon>Bacteria</taxon>
        <taxon>Bacillati</taxon>
        <taxon>Bacillota</taxon>
        <taxon>Clostridia</taxon>
        <taxon>Lachnospirales</taxon>
        <taxon>Lachnospiraceae</taxon>
    </lineage>
</organism>
<name>A0A9D2PEV8_9FIRM</name>
<feature type="compositionally biased region" description="Polar residues" evidence="1">
    <location>
        <begin position="114"/>
        <end position="124"/>
    </location>
</feature>
<accession>A0A9D2PEV8</accession>
<dbReference type="Gene3D" id="2.30.30.320">
    <property type="entry name" value="DUF1653-like domain"/>
    <property type="match status" value="1"/>
</dbReference>
<sequence length="219" mass="24869">MSEARKIPAPGEFYRHFKNKLYQVIAVAEHTETGEQLVVYQALYGDFRVFARPLSMFLSPVDREKYPDAPQKFRFELTDQPSPAGRAGDGRPLSEEGRSAGLEAEEQDVRREQNAQGEQSSSREQPWDRGSSAPGGQAREEEIPAGESFILRFFDEESCEGKLRLLEREGDRLSRKTLEIICGGMEIAGIGGEDAEELLYGLKRYLETQLKFEGNRFRR</sequence>
<dbReference type="EMBL" id="DWWL01000076">
    <property type="protein sequence ID" value="HJC48667.1"/>
    <property type="molecule type" value="Genomic_DNA"/>
</dbReference>
<evidence type="ECO:0000313" key="4">
    <source>
        <dbReference type="Proteomes" id="UP000823883"/>
    </source>
</evidence>
<dbReference type="Proteomes" id="UP000823883">
    <property type="component" value="Unassembled WGS sequence"/>
</dbReference>
<evidence type="ECO:0000259" key="2">
    <source>
        <dbReference type="Pfam" id="PF07866"/>
    </source>
</evidence>
<reference evidence="3" key="1">
    <citation type="journal article" date="2021" name="PeerJ">
        <title>Extensive microbial diversity within the chicken gut microbiome revealed by metagenomics and culture.</title>
        <authorList>
            <person name="Gilroy R."/>
            <person name="Ravi A."/>
            <person name="Getino M."/>
            <person name="Pursley I."/>
            <person name="Horton D.L."/>
            <person name="Alikhan N.F."/>
            <person name="Baker D."/>
            <person name="Gharbi K."/>
            <person name="Hall N."/>
            <person name="Watson M."/>
            <person name="Adriaenssens E.M."/>
            <person name="Foster-Nyarko E."/>
            <person name="Jarju S."/>
            <person name="Secka A."/>
            <person name="Antonio M."/>
            <person name="Oren A."/>
            <person name="Chaudhuri R.R."/>
            <person name="La Ragione R."/>
            <person name="Hildebrand F."/>
            <person name="Pallen M.J."/>
        </authorList>
    </citation>
    <scope>NUCLEOTIDE SEQUENCE</scope>
    <source>
        <strain evidence="3">CHK183-5548</strain>
    </source>
</reference>
<reference evidence="3" key="2">
    <citation type="submission" date="2021-04" db="EMBL/GenBank/DDBJ databases">
        <authorList>
            <person name="Gilroy R."/>
        </authorList>
    </citation>
    <scope>NUCLEOTIDE SEQUENCE</scope>
    <source>
        <strain evidence="3">CHK183-5548</strain>
    </source>
</reference>
<evidence type="ECO:0000256" key="1">
    <source>
        <dbReference type="SAM" id="MobiDB-lite"/>
    </source>
</evidence>
<feature type="compositionally biased region" description="Basic and acidic residues" evidence="1">
    <location>
        <begin position="88"/>
        <end position="98"/>
    </location>
</feature>
<dbReference type="Pfam" id="PF07866">
    <property type="entry name" value="DUF1653"/>
    <property type="match status" value="1"/>
</dbReference>
<feature type="region of interest" description="Disordered" evidence="1">
    <location>
        <begin position="75"/>
        <end position="142"/>
    </location>
</feature>
<protein>
    <submittedName>
        <fullName evidence="3">DUF1653 domain-containing protein</fullName>
    </submittedName>
</protein>
<dbReference type="AlphaFoldDB" id="A0A9D2PEV8"/>
<gene>
    <name evidence="3" type="ORF">IAA04_11500</name>
</gene>
<dbReference type="InterPro" id="IPR037135">
    <property type="entry name" value="DUF1653-like_dom_sf"/>
</dbReference>